<dbReference type="InterPro" id="IPR014555">
    <property type="entry name" value="RecF-like"/>
</dbReference>
<evidence type="ECO:0000313" key="2">
    <source>
        <dbReference type="EMBL" id="GAX59857.1"/>
    </source>
</evidence>
<dbReference type="CDD" id="cd00267">
    <property type="entry name" value="ABC_ATPase"/>
    <property type="match status" value="1"/>
</dbReference>
<protein>
    <recommendedName>
        <fullName evidence="1">ATPase AAA-type core domain-containing protein</fullName>
    </recommendedName>
</protein>
<dbReference type="PANTHER" id="PTHR32182">
    <property type="entry name" value="DNA REPLICATION AND REPAIR PROTEIN RECF"/>
    <property type="match status" value="1"/>
</dbReference>
<dbReference type="GO" id="GO:0016887">
    <property type="term" value="F:ATP hydrolysis activity"/>
    <property type="evidence" value="ECO:0007669"/>
    <property type="project" value="InterPro"/>
</dbReference>
<dbReference type="GO" id="GO:0006302">
    <property type="term" value="P:double-strand break repair"/>
    <property type="evidence" value="ECO:0007669"/>
    <property type="project" value="TreeGrafter"/>
</dbReference>
<organism evidence="2 3">
    <name type="scientific">Candidatus Scalindua japonica</name>
    <dbReference type="NCBI Taxonomy" id="1284222"/>
    <lineage>
        <taxon>Bacteria</taxon>
        <taxon>Pseudomonadati</taxon>
        <taxon>Planctomycetota</taxon>
        <taxon>Candidatus Brocadiia</taxon>
        <taxon>Candidatus Brocadiales</taxon>
        <taxon>Candidatus Scalinduaceae</taxon>
        <taxon>Candidatus Scalindua</taxon>
    </lineage>
</organism>
<dbReference type="Proteomes" id="UP000218542">
    <property type="component" value="Unassembled WGS sequence"/>
</dbReference>
<evidence type="ECO:0000259" key="1">
    <source>
        <dbReference type="Pfam" id="PF13304"/>
    </source>
</evidence>
<reference evidence="3" key="1">
    <citation type="journal article" date="2017" name="Environ. Microbiol. Rep.">
        <title>Genetic Diversity of Marine Anaerobic Ammonium-Oxidizing Bacteria as Revealed by Genomic and Proteomic Analyses of 'Candidatus Scalindua japonica'.</title>
        <authorList>
            <person name="Oshiki M."/>
            <person name="Mizuto K."/>
            <person name="Kimura Z."/>
            <person name="Kindaichi T."/>
            <person name="Satoh H."/>
            <person name="Okabe S."/>
        </authorList>
    </citation>
    <scope>NUCLEOTIDE SEQUENCE [LARGE SCALE GENOMIC DNA]</scope>
    <source>
        <strain evidence="3">husup-a2</strain>
    </source>
</reference>
<dbReference type="SUPFAM" id="SSF52540">
    <property type="entry name" value="P-loop containing nucleoside triphosphate hydrolases"/>
    <property type="match status" value="1"/>
</dbReference>
<dbReference type="Gene3D" id="3.40.50.300">
    <property type="entry name" value="P-loop containing nucleotide triphosphate hydrolases"/>
    <property type="match status" value="1"/>
</dbReference>
<dbReference type="RefSeq" id="WP_203415332.1">
    <property type="nucleotide sequence ID" value="NZ_BAOS01000004.1"/>
</dbReference>
<comment type="caution">
    <text evidence="2">The sequence shown here is derived from an EMBL/GenBank/DDBJ whole genome shotgun (WGS) entry which is preliminary data.</text>
</comment>
<dbReference type="PANTHER" id="PTHR32182:SF22">
    <property type="entry name" value="ATP-DEPENDENT ENDONUCLEASE, OLD FAMILY-RELATED"/>
    <property type="match status" value="1"/>
</dbReference>
<feature type="domain" description="ATPase AAA-type core" evidence="1">
    <location>
        <begin position="1"/>
        <end position="290"/>
    </location>
</feature>
<dbReference type="Pfam" id="PF13304">
    <property type="entry name" value="AAA_21"/>
    <property type="match status" value="1"/>
</dbReference>
<name>A0A286TVC7_9BACT</name>
<dbReference type="GO" id="GO:0005524">
    <property type="term" value="F:ATP binding"/>
    <property type="evidence" value="ECO:0007669"/>
    <property type="project" value="InterPro"/>
</dbReference>
<dbReference type="PIRSF" id="PIRSF029347">
    <property type="entry name" value="RecF"/>
    <property type="match status" value="1"/>
</dbReference>
<dbReference type="EMBL" id="BAOS01000004">
    <property type="protein sequence ID" value="GAX59857.1"/>
    <property type="molecule type" value="Genomic_DNA"/>
</dbReference>
<proteinExistence type="predicted"/>
<dbReference type="InterPro" id="IPR003959">
    <property type="entry name" value="ATPase_AAA_core"/>
</dbReference>
<sequence>MNILIGSNGAGKSNFVGVFKFLNQVIKENLQNYTAASGGADSILYFGRKTSEEMSFTLSFEDGVNGYECNFSPTPEDNFYFSNENTWFHDKQHYSKPYNENMGSGHLESEIPGSKKRVAQYVSDYLNSWRLYHFHDTSDSAKVKQTCNIADNTTLQPDARNLAAFLYLLEKKHPDHFENIQDAVRMVAPFFDRFNLHPSQLNEDKIRIEWKEKGSDDYFNASALSDGTLRFICLATFLLQPESKLPSIILLDEPELGLHPYAITVLADLLRSTSKCAQIIVATQSVTLVNQFEPEDIVVVDREKGQSVFDRLDRPDMTGWLEEYGLGDLWEKNVLGGRP</sequence>
<dbReference type="GO" id="GO:0000731">
    <property type="term" value="P:DNA synthesis involved in DNA repair"/>
    <property type="evidence" value="ECO:0007669"/>
    <property type="project" value="TreeGrafter"/>
</dbReference>
<dbReference type="InterPro" id="IPR027417">
    <property type="entry name" value="P-loop_NTPase"/>
</dbReference>
<gene>
    <name evidence="2" type="ORF">SCALIN_C04_0345</name>
</gene>
<evidence type="ECO:0000313" key="3">
    <source>
        <dbReference type="Proteomes" id="UP000218542"/>
    </source>
</evidence>
<dbReference type="AlphaFoldDB" id="A0A286TVC7"/>
<accession>A0A286TVC7</accession>
<keyword evidence="3" id="KW-1185">Reference proteome</keyword>